<dbReference type="SUPFAM" id="SSF63451">
    <property type="entry name" value="LEM domain"/>
    <property type="match status" value="1"/>
</dbReference>
<dbReference type="PANTHER" id="PTHR46427:SF1">
    <property type="entry name" value="ANKYRIN REPEAT AND LEM DOMAIN-CONTAINING PROTEIN 1"/>
    <property type="match status" value="1"/>
</dbReference>
<dbReference type="Ensembl" id="ENSOSIT00000009479.1">
    <property type="protein sequence ID" value="ENSOSIP00000008897.1"/>
    <property type="gene ID" value="ENSOSIG00000005677.1"/>
</dbReference>
<sequence length="640" mass="70957">MIILCLFIKDGNTPGQLAEQQENQRCAQVLQEYQASTMDTEEEDFPQFKYCASVLSSTRMSVVAPSAAKPVFKEDTLCTDKDQSSTEGSKHNAEVDGTHSPTRETVPLCQANRKSVSFRNIDEFFPVFSPEPTEHSSAENEKSFSTLPFSISEYSEFLDLERMATILPKQGIDVTSPDHVYVFCRESSESTEEDLEKTVINPYVLDVSRDEQEVQRIQAPQAKALTQQGESGAGSSSSGTSSSHYSNMLEKVTLPAEDELNGDAPNGSVFGTRIKADTTKAVECTSLEAVASLEGNDSFSFTLSPFVTGRTRSRLSRCSMRTSNKLESPLVTSSLFEDSLPTPVRTPRQTARTQNSEFPYNSPHTPYSALSRLGRGQHDSSPMGSLDSQYSTLVAASSVSNSQADTLILPRGDSSDNPQSLDDTVLVEHNPDNSLDNSSSQSDTASSSSTSSCFSPRKYRDDSDLPCTPGTGCTPRYSMSRLSSSHRPERLADLSYTPGGRPLIQDLDEPVEYLYTDTEEGHKLIETHIPPTADTSTKVQKKENGMTDKELRLRLVEMGESPGPISSRTRPTYMHRLCRLLQESNSHPELRGVLQTFKFPDCQADEQALWQQFDQPDQNRKWREGLIKSSFNYLLLDPRF</sequence>
<dbReference type="GeneTree" id="ENSGT00510000049316"/>
<name>A0A8C7X6Y2_9TELE</name>
<feature type="region of interest" description="Disordered" evidence="1">
    <location>
        <begin position="222"/>
        <end position="245"/>
    </location>
</feature>
<dbReference type="SMART" id="SM00540">
    <property type="entry name" value="LEM"/>
    <property type="match status" value="1"/>
</dbReference>
<dbReference type="Proteomes" id="UP000694383">
    <property type="component" value="Unplaced"/>
</dbReference>
<dbReference type="AlphaFoldDB" id="A0A8C7X6Y2"/>
<protein>
    <recommendedName>
        <fullName evidence="2">LEM domain-containing protein</fullName>
    </recommendedName>
</protein>
<dbReference type="Gene3D" id="1.10.720.40">
    <property type="match status" value="1"/>
</dbReference>
<evidence type="ECO:0000313" key="4">
    <source>
        <dbReference type="Proteomes" id="UP000694383"/>
    </source>
</evidence>
<organism evidence="3 4">
    <name type="scientific">Oryzias sinensis</name>
    <name type="common">Chinese medaka</name>
    <dbReference type="NCBI Taxonomy" id="183150"/>
    <lineage>
        <taxon>Eukaryota</taxon>
        <taxon>Metazoa</taxon>
        <taxon>Chordata</taxon>
        <taxon>Craniata</taxon>
        <taxon>Vertebrata</taxon>
        <taxon>Euteleostomi</taxon>
        <taxon>Actinopterygii</taxon>
        <taxon>Neopterygii</taxon>
        <taxon>Teleostei</taxon>
        <taxon>Neoteleostei</taxon>
        <taxon>Acanthomorphata</taxon>
        <taxon>Ovalentaria</taxon>
        <taxon>Atherinomorphae</taxon>
        <taxon>Beloniformes</taxon>
        <taxon>Adrianichthyidae</taxon>
        <taxon>Oryziinae</taxon>
        <taxon>Oryzias</taxon>
    </lineage>
</organism>
<dbReference type="PANTHER" id="PTHR46427">
    <property type="entry name" value="ANKYRIN REPEAT AND LEM DOMAIN-CONTAINING PROTEIN 1"/>
    <property type="match status" value="1"/>
</dbReference>
<feature type="region of interest" description="Disordered" evidence="1">
    <location>
        <begin position="78"/>
        <end position="104"/>
    </location>
</feature>
<dbReference type="GO" id="GO:0000712">
    <property type="term" value="P:resolution of meiotic recombination intermediates"/>
    <property type="evidence" value="ECO:0007669"/>
    <property type="project" value="TreeGrafter"/>
</dbReference>
<dbReference type="PROSITE" id="PS50954">
    <property type="entry name" value="LEM"/>
    <property type="match status" value="1"/>
</dbReference>
<dbReference type="InterPro" id="IPR034998">
    <property type="entry name" value="ANKLE1"/>
</dbReference>
<feature type="compositionally biased region" description="Low complexity" evidence="1">
    <location>
        <begin position="229"/>
        <end position="245"/>
    </location>
</feature>
<evidence type="ECO:0000256" key="1">
    <source>
        <dbReference type="SAM" id="MobiDB-lite"/>
    </source>
</evidence>
<dbReference type="CDD" id="cd12934">
    <property type="entry name" value="LEM"/>
    <property type="match status" value="1"/>
</dbReference>
<keyword evidence="4" id="KW-1185">Reference proteome</keyword>
<reference evidence="3" key="1">
    <citation type="submission" date="2025-08" db="UniProtKB">
        <authorList>
            <consortium name="Ensembl"/>
        </authorList>
    </citation>
    <scope>IDENTIFICATION</scope>
</reference>
<accession>A0A8C7X6Y2</accession>
<proteinExistence type="predicted"/>
<dbReference type="GO" id="GO:0005737">
    <property type="term" value="C:cytoplasm"/>
    <property type="evidence" value="ECO:0007669"/>
    <property type="project" value="TreeGrafter"/>
</dbReference>
<dbReference type="GO" id="GO:0004520">
    <property type="term" value="F:DNA endonuclease activity"/>
    <property type="evidence" value="ECO:0007669"/>
    <property type="project" value="TreeGrafter"/>
</dbReference>
<dbReference type="InterPro" id="IPR011015">
    <property type="entry name" value="LEM/LEM-like_dom_sf"/>
</dbReference>
<feature type="compositionally biased region" description="Polar residues" evidence="1">
    <location>
        <begin position="347"/>
        <end position="365"/>
    </location>
</feature>
<feature type="compositionally biased region" description="Low complexity" evidence="1">
    <location>
        <begin position="434"/>
        <end position="455"/>
    </location>
</feature>
<feature type="domain" description="LEM" evidence="2">
    <location>
        <begin position="540"/>
        <end position="584"/>
    </location>
</feature>
<feature type="region of interest" description="Disordered" evidence="1">
    <location>
        <begin position="407"/>
        <end position="504"/>
    </location>
</feature>
<dbReference type="GO" id="GO:0000724">
    <property type="term" value="P:double-strand break repair via homologous recombination"/>
    <property type="evidence" value="ECO:0007669"/>
    <property type="project" value="TreeGrafter"/>
</dbReference>
<dbReference type="GO" id="GO:0005654">
    <property type="term" value="C:nucleoplasm"/>
    <property type="evidence" value="ECO:0007669"/>
    <property type="project" value="TreeGrafter"/>
</dbReference>
<reference evidence="3" key="2">
    <citation type="submission" date="2025-09" db="UniProtKB">
        <authorList>
            <consortium name="Ensembl"/>
        </authorList>
    </citation>
    <scope>IDENTIFICATION</scope>
</reference>
<feature type="region of interest" description="Disordered" evidence="1">
    <location>
        <begin position="337"/>
        <end position="387"/>
    </location>
</feature>
<dbReference type="Pfam" id="PF03020">
    <property type="entry name" value="LEM"/>
    <property type="match status" value="1"/>
</dbReference>
<feature type="compositionally biased region" description="Basic and acidic residues" evidence="1">
    <location>
        <begin position="78"/>
        <end position="97"/>
    </location>
</feature>
<evidence type="ECO:0000259" key="2">
    <source>
        <dbReference type="PROSITE" id="PS50954"/>
    </source>
</evidence>
<dbReference type="InterPro" id="IPR003887">
    <property type="entry name" value="LEM_dom"/>
</dbReference>
<evidence type="ECO:0000313" key="3">
    <source>
        <dbReference type="Ensembl" id="ENSOSIP00000008897.1"/>
    </source>
</evidence>